<dbReference type="SUPFAM" id="SSF51569">
    <property type="entry name" value="Aldolase"/>
    <property type="match status" value="1"/>
</dbReference>
<dbReference type="GO" id="GO:0008840">
    <property type="term" value="F:4-hydroxy-tetrahydrodipicolinate synthase activity"/>
    <property type="evidence" value="ECO:0007669"/>
    <property type="project" value="TreeGrafter"/>
</dbReference>
<reference evidence="7" key="1">
    <citation type="submission" date="2020-02" db="EMBL/GenBank/DDBJ databases">
        <authorList>
            <person name="Meier V. D."/>
        </authorList>
    </citation>
    <scope>NUCLEOTIDE SEQUENCE</scope>
    <source>
        <strain evidence="7">AVDCRST_MAG89</strain>
    </source>
</reference>
<keyword evidence="3" id="KW-0704">Schiff base</keyword>
<dbReference type="Gene3D" id="3.20.20.70">
    <property type="entry name" value="Aldolase class I"/>
    <property type="match status" value="1"/>
</dbReference>
<dbReference type="InterPro" id="IPR020624">
    <property type="entry name" value="Schiff_base-form_aldolases_CS"/>
</dbReference>
<evidence type="ECO:0000256" key="6">
    <source>
        <dbReference type="PIRSR" id="PIRSR001365-2"/>
    </source>
</evidence>
<feature type="active site" description="Proton donor/acceptor" evidence="5">
    <location>
        <position position="137"/>
    </location>
</feature>
<dbReference type="PIRSF" id="PIRSF001365">
    <property type="entry name" value="DHDPS"/>
    <property type="match status" value="1"/>
</dbReference>
<dbReference type="InterPro" id="IPR002220">
    <property type="entry name" value="DapA-like"/>
</dbReference>
<dbReference type="PROSITE" id="PS00665">
    <property type="entry name" value="DHDPS_1"/>
    <property type="match status" value="1"/>
</dbReference>
<evidence type="ECO:0000256" key="4">
    <source>
        <dbReference type="PIRNR" id="PIRNR001365"/>
    </source>
</evidence>
<sequence>MELNGVFAPATTPFDPVTGDVDVISMRANLRRWMEAPLSGVVLFGSTGEGVLLDEDEKVRLTAATREVVDGGRLLLAGTGAESTRAAIRQTHAVAAAGADAVLVQPPTFYKPLLTPAALRDHYLAVAEAAPVPVILYQVPPKFSGMELEPGLVHELAKHPNIVGIKDSSGDLRTLGDLTDACRGGCGVLSGSGAIMYAALELGAVGGILAVSLLLPHECAALVRAFGEERFGEAGRLQERITPLHKVVVGDLGIPGMKAALDSMGMRGGAPRPPIQPLRNRDRGRLADALAAAGILPNPIAA</sequence>
<evidence type="ECO:0000256" key="3">
    <source>
        <dbReference type="ARBA" id="ARBA00023270"/>
    </source>
</evidence>
<dbReference type="CDD" id="cd00408">
    <property type="entry name" value="DHDPS-like"/>
    <property type="match status" value="1"/>
</dbReference>
<dbReference type="InterPro" id="IPR013785">
    <property type="entry name" value="Aldolase_TIM"/>
</dbReference>
<dbReference type="PRINTS" id="PR00146">
    <property type="entry name" value="DHPICSNTHASE"/>
</dbReference>
<evidence type="ECO:0000256" key="5">
    <source>
        <dbReference type="PIRSR" id="PIRSR001365-1"/>
    </source>
</evidence>
<proteinExistence type="inferred from homology"/>
<name>A0A6J4MGX7_9BACT</name>
<dbReference type="PANTHER" id="PTHR12128:SF66">
    <property type="entry name" value="4-HYDROXY-2-OXOGLUTARATE ALDOLASE, MITOCHONDRIAL"/>
    <property type="match status" value="1"/>
</dbReference>
<dbReference type="PANTHER" id="PTHR12128">
    <property type="entry name" value="DIHYDRODIPICOLINATE SYNTHASE"/>
    <property type="match status" value="1"/>
</dbReference>
<gene>
    <name evidence="7" type="ORF">AVDCRST_MAG89-3523</name>
</gene>
<dbReference type="SMART" id="SM01130">
    <property type="entry name" value="DHDPS"/>
    <property type="match status" value="1"/>
</dbReference>
<evidence type="ECO:0000313" key="7">
    <source>
        <dbReference type="EMBL" id="CAA9357483.1"/>
    </source>
</evidence>
<organism evidence="7">
    <name type="scientific">uncultured Gemmatimonadota bacterium</name>
    <dbReference type="NCBI Taxonomy" id="203437"/>
    <lineage>
        <taxon>Bacteria</taxon>
        <taxon>Pseudomonadati</taxon>
        <taxon>Gemmatimonadota</taxon>
        <taxon>environmental samples</taxon>
    </lineage>
</organism>
<dbReference type="AlphaFoldDB" id="A0A6J4MGX7"/>
<evidence type="ECO:0008006" key="8">
    <source>
        <dbReference type="Google" id="ProtNLM"/>
    </source>
</evidence>
<evidence type="ECO:0000256" key="2">
    <source>
        <dbReference type="ARBA" id="ARBA00023239"/>
    </source>
</evidence>
<dbReference type="Pfam" id="PF00701">
    <property type="entry name" value="DHDPS"/>
    <property type="match status" value="1"/>
</dbReference>
<evidence type="ECO:0000256" key="1">
    <source>
        <dbReference type="ARBA" id="ARBA00007592"/>
    </source>
</evidence>
<dbReference type="EMBL" id="CADCTV010000736">
    <property type="protein sequence ID" value="CAA9357483.1"/>
    <property type="molecule type" value="Genomic_DNA"/>
</dbReference>
<protein>
    <recommendedName>
        <fullName evidence="8">4-hydroxy-tetrahydrodipicolinate synthase</fullName>
    </recommendedName>
</protein>
<feature type="binding site" evidence="6">
    <location>
        <position position="47"/>
    </location>
    <ligand>
        <name>pyruvate</name>
        <dbReference type="ChEBI" id="CHEBI:15361"/>
    </ligand>
</feature>
<accession>A0A6J4MGX7</accession>
<comment type="similarity">
    <text evidence="1 4">Belongs to the DapA family.</text>
</comment>
<feature type="active site" description="Schiff-base intermediate with substrate" evidence="5">
    <location>
        <position position="166"/>
    </location>
</feature>
<feature type="binding site" evidence="6">
    <location>
        <position position="208"/>
    </location>
    <ligand>
        <name>pyruvate</name>
        <dbReference type="ChEBI" id="CHEBI:15361"/>
    </ligand>
</feature>
<keyword evidence="2 4" id="KW-0456">Lyase</keyword>